<dbReference type="InterPro" id="IPR010982">
    <property type="entry name" value="Lambda_DNA-bd_dom_sf"/>
</dbReference>
<dbReference type="Pfam" id="PF12900">
    <property type="entry name" value="Pyridox_ox_2"/>
    <property type="match status" value="1"/>
</dbReference>
<evidence type="ECO:0000313" key="3">
    <source>
        <dbReference type="EMBL" id="GAA0448558.1"/>
    </source>
</evidence>
<dbReference type="RefSeq" id="WP_346093392.1">
    <property type="nucleotide sequence ID" value="NZ_BAAABY010000009.1"/>
</dbReference>
<feature type="domain" description="HTH cro/C1-type" evidence="2">
    <location>
        <begin position="91"/>
        <end position="145"/>
    </location>
</feature>
<dbReference type="Gene3D" id="2.30.30.440">
    <property type="entry name" value="Domain of unknown function DUF1918"/>
    <property type="match status" value="1"/>
</dbReference>
<dbReference type="SUPFAM" id="SSF50118">
    <property type="entry name" value="Cell growth inhibitor/plasmid maintenance toxic component"/>
    <property type="match status" value="1"/>
</dbReference>
<dbReference type="Gene3D" id="1.10.260.40">
    <property type="entry name" value="lambda repressor-like DNA-binding domains"/>
    <property type="match status" value="1"/>
</dbReference>
<dbReference type="InterPro" id="IPR024747">
    <property type="entry name" value="Pyridox_Oxase-rel"/>
</dbReference>
<dbReference type="Pfam" id="PF08940">
    <property type="entry name" value="DUF1918"/>
    <property type="match status" value="1"/>
</dbReference>
<dbReference type="Gene3D" id="2.30.110.10">
    <property type="entry name" value="Electron Transport, Fmn-binding Protein, Chain A"/>
    <property type="match status" value="1"/>
</dbReference>
<name>A0ABP3JC96_9ACTN</name>
<keyword evidence="4" id="KW-1185">Reference proteome</keyword>
<dbReference type="CDD" id="cd00093">
    <property type="entry name" value="HTH_XRE"/>
    <property type="match status" value="1"/>
</dbReference>
<accession>A0ABP3JC96</accession>
<dbReference type="SUPFAM" id="SSF50475">
    <property type="entry name" value="FMN-binding split barrel"/>
    <property type="match status" value="1"/>
</dbReference>
<dbReference type="InterPro" id="IPR012349">
    <property type="entry name" value="Split_barrel_FMN-bd"/>
</dbReference>
<reference evidence="4" key="1">
    <citation type="journal article" date="2019" name="Int. J. Syst. Evol. Microbiol.">
        <title>The Global Catalogue of Microorganisms (GCM) 10K type strain sequencing project: providing services to taxonomists for standard genome sequencing and annotation.</title>
        <authorList>
            <consortium name="The Broad Institute Genomics Platform"/>
            <consortium name="The Broad Institute Genome Sequencing Center for Infectious Disease"/>
            <person name="Wu L."/>
            <person name="Ma J."/>
        </authorList>
    </citation>
    <scope>NUCLEOTIDE SEQUENCE [LARGE SCALE GENOMIC DNA]</scope>
    <source>
        <strain evidence="4">JCM 4805</strain>
    </source>
</reference>
<dbReference type="SMART" id="SM00530">
    <property type="entry name" value="HTH_XRE"/>
    <property type="match status" value="1"/>
</dbReference>
<organism evidence="3 4">
    <name type="scientific">Streptomyces olivaceiscleroticus</name>
    <dbReference type="NCBI Taxonomy" id="68245"/>
    <lineage>
        <taxon>Bacteria</taxon>
        <taxon>Bacillati</taxon>
        <taxon>Actinomycetota</taxon>
        <taxon>Actinomycetes</taxon>
        <taxon>Kitasatosporales</taxon>
        <taxon>Streptomycetaceae</taxon>
        <taxon>Streptomyces</taxon>
    </lineage>
</organism>
<proteinExistence type="predicted"/>
<protein>
    <submittedName>
        <fullName evidence="3">Pyridoxamine 5'-phosphate oxidase family protein</fullName>
    </submittedName>
</protein>
<evidence type="ECO:0000256" key="1">
    <source>
        <dbReference type="SAM" id="MobiDB-lite"/>
    </source>
</evidence>
<gene>
    <name evidence="3" type="ORF">GCM10010361_10650</name>
</gene>
<dbReference type="InterPro" id="IPR001387">
    <property type="entry name" value="Cro/C1-type_HTH"/>
</dbReference>
<dbReference type="PROSITE" id="PS50943">
    <property type="entry name" value="HTH_CROC1"/>
    <property type="match status" value="1"/>
</dbReference>
<evidence type="ECO:0000313" key="4">
    <source>
        <dbReference type="Proteomes" id="UP001500909"/>
    </source>
</evidence>
<evidence type="ECO:0000259" key="2">
    <source>
        <dbReference type="PROSITE" id="PS50943"/>
    </source>
</evidence>
<comment type="caution">
    <text evidence="3">The sequence shown here is derived from an EMBL/GenBank/DDBJ whole genome shotgun (WGS) entry which is preliminary data.</text>
</comment>
<dbReference type="SUPFAM" id="SSF47413">
    <property type="entry name" value="lambda repressor-like DNA-binding domains"/>
    <property type="match status" value="1"/>
</dbReference>
<dbReference type="Proteomes" id="UP001500909">
    <property type="component" value="Unassembled WGS sequence"/>
</dbReference>
<dbReference type="EMBL" id="BAAABY010000009">
    <property type="protein sequence ID" value="GAA0448558.1"/>
    <property type="molecule type" value="Genomic_DNA"/>
</dbReference>
<feature type="region of interest" description="Disordered" evidence="1">
    <location>
        <begin position="59"/>
        <end position="89"/>
    </location>
</feature>
<sequence length="292" mass="30923">MRAQLGDELVVESPTTGSRLRAGEIVGLHHADGSPPYDVRWSDTGQVTLVHPGPDARIRSSKVPENPSESCGLHGRVSEPPPPGSDFGRRVAHERQRLGLSRVEVADRAGMAENYLCYLEQQPADPSSATVLRLAAALETSPDALRGAGTERAPGAGRAANHPRLHELGPEECRRLVSSHGVGRLALSTADGPQVLPVNYALVDDTVVYRTAPGTVTAAAVGKVAALQVDHVDEAMSRGWSVLMVGPARLVTGPAAEELDSRAPSLPWAGGDRPLWVSIGPLRISGRRIDVE</sequence>
<dbReference type="Pfam" id="PF13560">
    <property type="entry name" value="HTH_31"/>
    <property type="match status" value="1"/>
</dbReference>
<dbReference type="InterPro" id="IPR015035">
    <property type="entry name" value="DUF1918"/>
</dbReference>